<dbReference type="RefSeq" id="XP_001227645.1">
    <property type="nucleotide sequence ID" value="XM_001227644.1"/>
</dbReference>
<sequence>MRTPRLFLLALARFSAAVLAEDTSFIRGHLSGPVGNEYPGNLDLTAPERYPLPGPQCGSWVGIEVIFMVEVTEVCPEGSTVTETLTQCVETLTRSICATETTNRPCYPCIMGTPPPSDTATVTVTSCATATDETMTVTVQLCGTCSTTTYVGTIPGYTPGAPCHGCSPYSSGASSSCSEESGSTTPEVTTTTTSTSTSTVSASGCDESGVSSTATTTPPDNPFTSSTTSTTNTPYQPTTTGAPPAVTAGGVRIGAVGFAVQVKCLGLCVSDHMCAKFTLPNNRAPISGPRG</sequence>
<protein>
    <submittedName>
        <fullName evidence="3">Uncharacterized protein</fullName>
    </submittedName>
</protein>
<keyword evidence="2" id="KW-0732">Signal</keyword>
<dbReference type="EMBL" id="CH408035">
    <property type="protein sequence ID" value="EAQ83314.1"/>
    <property type="molecule type" value="Genomic_DNA"/>
</dbReference>
<feature type="compositionally biased region" description="Low complexity" evidence="1">
    <location>
        <begin position="215"/>
        <end position="244"/>
    </location>
</feature>
<keyword evidence="4" id="KW-1185">Reference proteome</keyword>
<name>Q2GQN6_CHAGB</name>
<proteinExistence type="predicted"/>
<gene>
    <name evidence="3" type="ORF">CHGG_09718</name>
</gene>
<feature type="signal peptide" evidence="2">
    <location>
        <begin position="1"/>
        <end position="20"/>
    </location>
</feature>
<dbReference type="HOGENOM" id="CLU_956454_0_0_1"/>
<feature type="region of interest" description="Disordered" evidence="1">
    <location>
        <begin position="177"/>
        <end position="244"/>
    </location>
</feature>
<dbReference type="InParanoid" id="Q2GQN6"/>
<evidence type="ECO:0000313" key="4">
    <source>
        <dbReference type="Proteomes" id="UP000001056"/>
    </source>
</evidence>
<feature type="compositionally biased region" description="Low complexity" evidence="1">
    <location>
        <begin position="177"/>
        <end position="203"/>
    </location>
</feature>
<dbReference type="AlphaFoldDB" id="Q2GQN6"/>
<reference evidence="4" key="1">
    <citation type="journal article" date="2015" name="Genome Announc.">
        <title>Draft genome sequence of the cellulolytic fungus Chaetomium globosum.</title>
        <authorList>
            <person name="Cuomo C.A."/>
            <person name="Untereiner W.A."/>
            <person name="Ma L.-J."/>
            <person name="Grabherr M."/>
            <person name="Birren B.W."/>
        </authorList>
    </citation>
    <scope>NUCLEOTIDE SEQUENCE [LARGE SCALE GENOMIC DNA]</scope>
    <source>
        <strain evidence="4">ATCC 6205 / CBS 148.51 / DSM 1962 / NBRC 6347 / NRRL 1970</strain>
    </source>
</reference>
<dbReference type="OrthoDB" id="5241070at2759"/>
<dbReference type="Proteomes" id="UP000001056">
    <property type="component" value="Unassembled WGS sequence"/>
</dbReference>
<dbReference type="VEuPathDB" id="FungiDB:CHGG_09718"/>
<dbReference type="eggNOG" id="ENOG502SYX9">
    <property type="taxonomic scope" value="Eukaryota"/>
</dbReference>
<evidence type="ECO:0000256" key="1">
    <source>
        <dbReference type="SAM" id="MobiDB-lite"/>
    </source>
</evidence>
<dbReference type="GeneID" id="4396638"/>
<evidence type="ECO:0000256" key="2">
    <source>
        <dbReference type="SAM" id="SignalP"/>
    </source>
</evidence>
<organism evidence="3 4">
    <name type="scientific">Chaetomium globosum (strain ATCC 6205 / CBS 148.51 / DSM 1962 / NBRC 6347 / NRRL 1970)</name>
    <name type="common">Soil fungus</name>
    <dbReference type="NCBI Taxonomy" id="306901"/>
    <lineage>
        <taxon>Eukaryota</taxon>
        <taxon>Fungi</taxon>
        <taxon>Dikarya</taxon>
        <taxon>Ascomycota</taxon>
        <taxon>Pezizomycotina</taxon>
        <taxon>Sordariomycetes</taxon>
        <taxon>Sordariomycetidae</taxon>
        <taxon>Sordariales</taxon>
        <taxon>Chaetomiaceae</taxon>
        <taxon>Chaetomium</taxon>
    </lineage>
</organism>
<evidence type="ECO:0000313" key="3">
    <source>
        <dbReference type="EMBL" id="EAQ83314.1"/>
    </source>
</evidence>
<accession>Q2GQN6</accession>
<feature type="chain" id="PRO_5004208354" evidence="2">
    <location>
        <begin position="21"/>
        <end position="291"/>
    </location>
</feature>